<evidence type="ECO:0000256" key="2">
    <source>
        <dbReference type="ARBA" id="ARBA00023015"/>
    </source>
</evidence>
<accession>A0ABY6U5H3</accession>
<evidence type="ECO:0000256" key="4">
    <source>
        <dbReference type="ARBA" id="ARBA00023163"/>
    </source>
</evidence>
<dbReference type="InterPro" id="IPR052073">
    <property type="entry name" value="Amide_Lactam_Regulators"/>
</dbReference>
<proteinExistence type="predicted"/>
<keyword evidence="3" id="KW-0238">DNA-binding</keyword>
<evidence type="ECO:0000256" key="5">
    <source>
        <dbReference type="ARBA" id="ARBA00023242"/>
    </source>
</evidence>
<dbReference type="PANTHER" id="PTHR47171:SF6">
    <property type="entry name" value="SPECIFIC TRANSCRIPTION FACTOR, PUTATIVE (AFU_ORTHOLOGUE AFUA_2G06130)-RELATED"/>
    <property type="match status" value="1"/>
</dbReference>
<evidence type="ECO:0000313" key="8">
    <source>
        <dbReference type="EMBL" id="VUC26003.1"/>
    </source>
</evidence>
<sequence length="601" mass="66981">TQCANGDTDYAKSPGDSAESSNEPIRVGDYHAESLLAELVAESPEDTASRPATQDAREPFKSSVTQLVGRMNNRSRCCAETIERHSARWAFDLSLKPRTWVVEHYQGRMRAGDTEAVALPKETQDALITTYISNLDALIPIFDGSLFLREYVLGSASPYMVKAICLTACKIKQAAPYLRLTEGGLVLTPRVFSKAIYKDLEVAVDLDLEPNRLHKIQILALMWLHHDDHCGIQKASARLSQAINEAFVLSLHFDNEDRPHHEQCKQLWWTLRAFDRQNPCLQGVPSIIMDRDVDVARPEWRDNSRSQAAIICLRLGDIMDDVMEIYRPRLQRRGVTVLQDFPTFAEVTGGTDLALLQESHRDYLEIWYLVLAMLSCRYSVPDTPPYKRRFQSAERVRQLNTNGRHSGLPPLPMIPYAVALSLTVTLRAAKDRPQEATMLKPAIASLQAILEEIGNWSPQASGMHRIAKKLITKLQISGAPVGTSSLHLSPETADESSAFDNDRDCSSMHARSGAIGHSGSGTLSALRNEADRTWKTHVSSVNPGQCMESDLNHEFQPLDNPNHSDFEALPFDVSIGFEDVMDGSHGLVAPGLFDFSSDYFP</sequence>
<keyword evidence="1" id="KW-0862">Zinc</keyword>
<dbReference type="SMART" id="SM00906">
    <property type="entry name" value="Fungal_trans"/>
    <property type="match status" value="1"/>
</dbReference>
<evidence type="ECO:0000256" key="6">
    <source>
        <dbReference type="SAM" id="MobiDB-lite"/>
    </source>
</evidence>
<dbReference type="PANTHER" id="PTHR47171">
    <property type="entry name" value="FARA-RELATED"/>
    <property type="match status" value="1"/>
</dbReference>
<dbReference type="EMBL" id="CABFNS010000742">
    <property type="protein sequence ID" value="VUC26003.1"/>
    <property type="molecule type" value="Genomic_DNA"/>
</dbReference>
<comment type="caution">
    <text evidence="8">The sequence shown here is derived from an EMBL/GenBank/DDBJ whole genome shotgun (WGS) entry which is preliminary data.</text>
</comment>
<feature type="non-terminal residue" evidence="8">
    <location>
        <position position="1"/>
    </location>
</feature>
<keyword evidence="2" id="KW-0805">Transcription regulation</keyword>
<feature type="region of interest" description="Disordered" evidence="6">
    <location>
        <begin position="41"/>
        <end position="65"/>
    </location>
</feature>
<dbReference type="Proteomes" id="UP000766486">
    <property type="component" value="Unassembled WGS sequence"/>
</dbReference>
<gene>
    <name evidence="8" type="ORF">CLO192961_LOCUS179502</name>
</gene>
<feature type="domain" description="Xylanolytic transcriptional activator regulatory" evidence="7">
    <location>
        <begin position="235"/>
        <end position="304"/>
    </location>
</feature>
<evidence type="ECO:0000313" key="9">
    <source>
        <dbReference type="Proteomes" id="UP000766486"/>
    </source>
</evidence>
<feature type="region of interest" description="Disordered" evidence="6">
    <location>
        <begin position="1"/>
        <end position="28"/>
    </location>
</feature>
<reference evidence="8 9" key="1">
    <citation type="submission" date="2019-06" db="EMBL/GenBank/DDBJ databases">
        <authorList>
            <person name="Broberg M."/>
        </authorList>
    </citation>
    <scope>NUCLEOTIDE SEQUENCE [LARGE SCALE GENOMIC DNA]</scope>
</reference>
<evidence type="ECO:0000256" key="1">
    <source>
        <dbReference type="ARBA" id="ARBA00022833"/>
    </source>
</evidence>
<keyword evidence="4" id="KW-0804">Transcription</keyword>
<evidence type="ECO:0000256" key="3">
    <source>
        <dbReference type="ARBA" id="ARBA00023125"/>
    </source>
</evidence>
<keyword evidence="9" id="KW-1185">Reference proteome</keyword>
<protein>
    <recommendedName>
        <fullName evidence="7">Xylanolytic transcriptional activator regulatory domain-containing protein</fullName>
    </recommendedName>
</protein>
<evidence type="ECO:0000259" key="7">
    <source>
        <dbReference type="SMART" id="SM00906"/>
    </source>
</evidence>
<dbReference type="InterPro" id="IPR007219">
    <property type="entry name" value="XnlR_reg_dom"/>
</dbReference>
<name>A0ABY6U5H3_BIOOC</name>
<keyword evidence="5" id="KW-0539">Nucleus</keyword>
<dbReference type="CDD" id="cd12148">
    <property type="entry name" value="fungal_TF_MHR"/>
    <property type="match status" value="1"/>
</dbReference>
<organism evidence="8 9">
    <name type="scientific">Bionectria ochroleuca</name>
    <name type="common">Gliocladium roseum</name>
    <dbReference type="NCBI Taxonomy" id="29856"/>
    <lineage>
        <taxon>Eukaryota</taxon>
        <taxon>Fungi</taxon>
        <taxon>Dikarya</taxon>
        <taxon>Ascomycota</taxon>
        <taxon>Pezizomycotina</taxon>
        <taxon>Sordariomycetes</taxon>
        <taxon>Hypocreomycetidae</taxon>
        <taxon>Hypocreales</taxon>
        <taxon>Bionectriaceae</taxon>
        <taxon>Clonostachys</taxon>
    </lineage>
</organism>